<feature type="region of interest" description="Disordered" evidence="1">
    <location>
        <begin position="84"/>
        <end position="188"/>
    </location>
</feature>
<proteinExistence type="predicted"/>
<dbReference type="Proteomes" id="UP001549119">
    <property type="component" value="Unassembled WGS sequence"/>
</dbReference>
<organism evidence="2 3">
    <name type="scientific">Methylobacterium radiotolerans</name>
    <dbReference type="NCBI Taxonomy" id="31998"/>
    <lineage>
        <taxon>Bacteria</taxon>
        <taxon>Pseudomonadati</taxon>
        <taxon>Pseudomonadota</taxon>
        <taxon>Alphaproteobacteria</taxon>
        <taxon>Hyphomicrobiales</taxon>
        <taxon>Methylobacteriaceae</taxon>
        <taxon>Methylobacterium</taxon>
    </lineage>
</organism>
<dbReference type="EMBL" id="JBEPNW010000002">
    <property type="protein sequence ID" value="MET3865185.1"/>
    <property type="molecule type" value="Genomic_DNA"/>
</dbReference>
<accession>A0ABV2NFJ5</accession>
<feature type="region of interest" description="Disordered" evidence="1">
    <location>
        <begin position="1"/>
        <end position="27"/>
    </location>
</feature>
<comment type="caution">
    <text evidence="2">The sequence shown here is derived from an EMBL/GenBank/DDBJ whole genome shotgun (WGS) entry which is preliminary data.</text>
</comment>
<reference evidence="2 3" key="1">
    <citation type="submission" date="2024-06" db="EMBL/GenBank/DDBJ databases">
        <title>Genomics of switchgrass bacterial isolates.</title>
        <authorList>
            <person name="Shade A."/>
        </authorList>
    </citation>
    <scope>NUCLEOTIDE SEQUENCE [LARGE SCALE GENOMIC DNA]</scope>
    <source>
        <strain evidence="2 3">PvP084</strain>
    </source>
</reference>
<evidence type="ECO:0000256" key="1">
    <source>
        <dbReference type="SAM" id="MobiDB-lite"/>
    </source>
</evidence>
<evidence type="ECO:0000313" key="3">
    <source>
        <dbReference type="Proteomes" id="UP001549119"/>
    </source>
</evidence>
<sequence>MPRAVSWHKATDRRRCGAAHSRRAETRHLKRPVVAAPGRDPVDGRIVVPPLVVDAQVLRGRDFDARHGVGWPLGGRAAPFLGRHARLGSSGDRGECGPSRSTPDLQHLVGSGEAPDTRGRGPGHRAPGQGRAAPDGRVGVWLGGLTERRSRTPRRRQAATAARFRRASGCEDGTVGRPPIGPAQHRPARAGRLPAWPPGCAAVAADRGQTQMSGTSKPPRSRRPARWTAWGARLGTGALAFRRQRPVRAGLSPA</sequence>
<feature type="compositionally biased region" description="Polar residues" evidence="1">
    <location>
        <begin position="208"/>
        <end position="218"/>
    </location>
</feature>
<protein>
    <submittedName>
        <fullName evidence="2">Uncharacterized protein</fullName>
    </submittedName>
</protein>
<name>A0ABV2NFJ5_9HYPH</name>
<gene>
    <name evidence="2" type="ORF">ABIC20_002494</name>
</gene>
<evidence type="ECO:0000313" key="2">
    <source>
        <dbReference type="EMBL" id="MET3865185.1"/>
    </source>
</evidence>
<feature type="region of interest" description="Disordered" evidence="1">
    <location>
        <begin position="206"/>
        <end position="225"/>
    </location>
</feature>
<keyword evidence="3" id="KW-1185">Reference proteome</keyword>